<dbReference type="AlphaFoldDB" id="G0UPW4"/>
<accession>G0UPW4</accession>
<feature type="region of interest" description="Disordered" evidence="1">
    <location>
        <begin position="522"/>
        <end position="555"/>
    </location>
</feature>
<evidence type="ECO:0000256" key="1">
    <source>
        <dbReference type="SAM" id="MobiDB-lite"/>
    </source>
</evidence>
<dbReference type="InterPro" id="IPR011009">
    <property type="entry name" value="Kinase-like_dom_sf"/>
</dbReference>
<dbReference type="GO" id="GO:0004672">
    <property type="term" value="F:protein kinase activity"/>
    <property type="evidence" value="ECO:0007669"/>
    <property type="project" value="InterPro"/>
</dbReference>
<dbReference type="PROSITE" id="PS50011">
    <property type="entry name" value="PROTEIN_KINASE_DOM"/>
    <property type="match status" value="1"/>
</dbReference>
<dbReference type="GO" id="GO:0005524">
    <property type="term" value="F:ATP binding"/>
    <property type="evidence" value="ECO:0007669"/>
    <property type="project" value="InterPro"/>
</dbReference>
<dbReference type="VEuPathDB" id="TriTrypDB:TcIL3000_7_2350"/>
<protein>
    <recommendedName>
        <fullName evidence="2">Protein kinase domain-containing protein</fullName>
    </recommendedName>
</protein>
<feature type="region of interest" description="Disordered" evidence="1">
    <location>
        <begin position="397"/>
        <end position="426"/>
    </location>
</feature>
<dbReference type="Pfam" id="PF00069">
    <property type="entry name" value="Pkinase"/>
    <property type="match status" value="1"/>
</dbReference>
<name>G0UPW4_TRYCI</name>
<evidence type="ECO:0000313" key="3">
    <source>
        <dbReference type="EMBL" id="CCC91425.1"/>
    </source>
</evidence>
<feature type="region of interest" description="Disordered" evidence="1">
    <location>
        <begin position="39"/>
        <end position="76"/>
    </location>
</feature>
<dbReference type="InterPro" id="IPR000719">
    <property type="entry name" value="Prot_kinase_dom"/>
</dbReference>
<feature type="domain" description="Protein kinase" evidence="2">
    <location>
        <begin position="123"/>
        <end position="445"/>
    </location>
</feature>
<dbReference type="EMBL" id="HE575320">
    <property type="protein sequence ID" value="CCC91425.1"/>
    <property type="molecule type" value="Genomic_DNA"/>
</dbReference>
<sequence>MQQMASKDIDYVFADAAETQPSSIADSAEYLSATKSHISNSSGDALPSTRAAAGGSGSLFTGSEGEASNTNNSSQSFSHQVVDGRWKTCFQPECGTTSGGRMVWSGRNWISPSGDAEGLLSRYIVLLPLQWGARREFVITLARDTATGTLVMIRHYHFLHPCTGPTYYNHMAESEDMILQQPHVPFSNSWKRRVRSLLSLHHQHLMPITDLIMDNSRHELLLVHPYLDGIQPLACALYSYPYLVHRTLTQTMVSVIVLEVVGALLFLHKHGVVHGTLSPWTVLLTVSGHVLVTGLLASDLRPPIDEGDACCSKWVQSSFYTAPEMKGQQRDVCLPTEASDAFSVGALILAMTWEMDELDCVDLRDKAIGLMHRCPTKRTTLSELHARLMSQVPISSHQMEKMPQERGNVTDCDGETQRTSSTRAPRRLSAPPVVGILQRSSSPVLQRKTGLEMWMLSRTSPSKRGKRVNSVTLFPVTDDKFNALQRWRVLSAAVLFVVLLLHMKNVRRTLSIKKMERVKQPTHNRVGWERGTLPHRSGLPSQKAEGRRPRRPSVVSRRGIIPSFRGVKKL</sequence>
<gene>
    <name evidence="3" type="ORF">TCIL3000_7_2350</name>
</gene>
<reference evidence="3" key="1">
    <citation type="journal article" date="2012" name="Proc. Natl. Acad. Sci. U.S.A.">
        <title>Antigenic diversity is generated by distinct evolutionary mechanisms in African trypanosome species.</title>
        <authorList>
            <person name="Jackson A.P."/>
            <person name="Berry A."/>
            <person name="Aslett M."/>
            <person name="Allison H.C."/>
            <person name="Burton P."/>
            <person name="Vavrova-Anderson J."/>
            <person name="Brown R."/>
            <person name="Browne H."/>
            <person name="Corton N."/>
            <person name="Hauser H."/>
            <person name="Gamble J."/>
            <person name="Gilderthorp R."/>
            <person name="Marcello L."/>
            <person name="McQuillan J."/>
            <person name="Otto T.D."/>
            <person name="Quail M.A."/>
            <person name="Sanders M.J."/>
            <person name="van Tonder A."/>
            <person name="Ginger M.L."/>
            <person name="Field M.C."/>
            <person name="Barry J.D."/>
            <person name="Hertz-Fowler C."/>
            <person name="Berriman M."/>
        </authorList>
    </citation>
    <scope>NUCLEOTIDE SEQUENCE</scope>
    <source>
        <strain evidence="3">IL3000</strain>
    </source>
</reference>
<dbReference type="SUPFAM" id="SSF56112">
    <property type="entry name" value="Protein kinase-like (PK-like)"/>
    <property type="match status" value="1"/>
</dbReference>
<feature type="compositionally biased region" description="Polar residues" evidence="1">
    <location>
        <begin position="58"/>
        <end position="76"/>
    </location>
</feature>
<proteinExistence type="predicted"/>
<evidence type="ECO:0000259" key="2">
    <source>
        <dbReference type="PROSITE" id="PS50011"/>
    </source>
</evidence>
<dbReference type="SMART" id="SM00220">
    <property type="entry name" value="S_TKc"/>
    <property type="match status" value="1"/>
</dbReference>
<dbReference type="Gene3D" id="1.10.510.10">
    <property type="entry name" value="Transferase(Phosphotransferase) domain 1"/>
    <property type="match status" value="1"/>
</dbReference>
<organism evidence="3">
    <name type="scientific">Trypanosoma congolense (strain IL3000)</name>
    <dbReference type="NCBI Taxonomy" id="1068625"/>
    <lineage>
        <taxon>Eukaryota</taxon>
        <taxon>Discoba</taxon>
        <taxon>Euglenozoa</taxon>
        <taxon>Kinetoplastea</taxon>
        <taxon>Metakinetoplastina</taxon>
        <taxon>Trypanosomatida</taxon>
        <taxon>Trypanosomatidae</taxon>
        <taxon>Trypanosoma</taxon>
        <taxon>Nannomonas</taxon>
    </lineage>
</organism>